<evidence type="ECO:0000256" key="2">
    <source>
        <dbReference type="SAM" id="Phobius"/>
    </source>
</evidence>
<evidence type="ECO:0000313" key="6">
    <source>
        <dbReference type="Proteomes" id="UP000178417"/>
    </source>
</evidence>
<gene>
    <name evidence="5" type="ORF">A2310_04760</name>
</gene>
<dbReference type="Proteomes" id="UP000178417">
    <property type="component" value="Unassembled WGS sequence"/>
</dbReference>
<dbReference type="STRING" id="1802579.A2310_04760"/>
<dbReference type="Pfam" id="PF02080">
    <property type="entry name" value="TrkA_C"/>
    <property type="match status" value="1"/>
</dbReference>
<organism evidence="5 6">
    <name type="scientific">candidate division WOR-1 bacterium RIFOXYB2_FULL_37_13</name>
    <dbReference type="NCBI Taxonomy" id="1802579"/>
    <lineage>
        <taxon>Bacteria</taxon>
        <taxon>Bacillati</taxon>
        <taxon>Saganbacteria</taxon>
    </lineage>
</organism>
<sequence length="330" mass="36363">MSNPFNRLIVPFLMLLAIICGGVFGYVFIEKWPPLDALYMVVITLSTVGFREVHPLNQAGKILTMCMIVGGVGVMGYSISQIGQIIIEGEIIGYRRRRRMEKKIKEMKDHYIICGYGRVGHEVAKEFNNYKIPYVVIDEKQDTAKDLDGIPCIIGNITSDENLEIAGIKTAKGLIAAADSDTDNVFVTISARVLNPNIYIVARSGASEIEGKLLRAGANRVISPYLIAGKRMADMVLRPVATDFIDRALDGDSLKFEVRELYVYEKCDVAGKTIGEAQLRKRTGAHIAAIKRPNGSFNLQPIAESKIEVGDVLVALGSPKQLNTLQDLMK</sequence>
<dbReference type="GO" id="GO:0008324">
    <property type="term" value="F:monoatomic cation transmembrane transporter activity"/>
    <property type="evidence" value="ECO:0007669"/>
    <property type="project" value="InterPro"/>
</dbReference>
<proteinExistence type="predicted"/>
<dbReference type="PROSITE" id="PS51202">
    <property type="entry name" value="RCK_C"/>
    <property type="match status" value="1"/>
</dbReference>
<keyword evidence="2" id="KW-1133">Transmembrane helix</keyword>
<keyword evidence="2" id="KW-0472">Membrane</keyword>
<keyword evidence="2" id="KW-0812">Transmembrane</keyword>
<dbReference type="InterPro" id="IPR050721">
    <property type="entry name" value="Trk_Ktr_HKT_K-transport"/>
</dbReference>
<dbReference type="SUPFAM" id="SSF51735">
    <property type="entry name" value="NAD(P)-binding Rossmann-fold domains"/>
    <property type="match status" value="1"/>
</dbReference>
<dbReference type="GO" id="GO:0006813">
    <property type="term" value="P:potassium ion transport"/>
    <property type="evidence" value="ECO:0007669"/>
    <property type="project" value="InterPro"/>
</dbReference>
<dbReference type="Pfam" id="PF07885">
    <property type="entry name" value="Ion_trans_2"/>
    <property type="match status" value="1"/>
</dbReference>
<dbReference type="Gene3D" id="3.40.50.720">
    <property type="entry name" value="NAD(P)-binding Rossmann-like Domain"/>
    <property type="match status" value="1"/>
</dbReference>
<evidence type="ECO:0000259" key="3">
    <source>
        <dbReference type="PROSITE" id="PS51201"/>
    </source>
</evidence>
<dbReference type="PANTHER" id="PTHR43833">
    <property type="entry name" value="POTASSIUM CHANNEL PROTEIN 2-RELATED-RELATED"/>
    <property type="match status" value="1"/>
</dbReference>
<name>A0A1F4SQQ4_UNCSA</name>
<reference evidence="5 6" key="1">
    <citation type="journal article" date="2016" name="Nat. Commun.">
        <title>Thousands of microbial genomes shed light on interconnected biogeochemical processes in an aquifer system.</title>
        <authorList>
            <person name="Anantharaman K."/>
            <person name="Brown C.T."/>
            <person name="Hug L.A."/>
            <person name="Sharon I."/>
            <person name="Castelle C.J."/>
            <person name="Probst A.J."/>
            <person name="Thomas B.C."/>
            <person name="Singh A."/>
            <person name="Wilkins M.J."/>
            <person name="Karaoz U."/>
            <person name="Brodie E.L."/>
            <person name="Williams K.H."/>
            <person name="Hubbard S.S."/>
            <person name="Banfield J.F."/>
        </authorList>
    </citation>
    <scope>NUCLEOTIDE SEQUENCE [LARGE SCALE GENOMIC DNA]</scope>
</reference>
<accession>A0A1F4SQQ4</accession>
<feature type="domain" description="RCK C-terminal" evidence="4">
    <location>
        <begin position="246"/>
        <end position="330"/>
    </location>
</feature>
<dbReference type="InterPro" id="IPR006037">
    <property type="entry name" value="RCK_C"/>
</dbReference>
<dbReference type="InterPro" id="IPR003148">
    <property type="entry name" value="RCK_N"/>
</dbReference>
<dbReference type="EMBL" id="MEUB01000025">
    <property type="protein sequence ID" value="OGC22782.1"/>
    <property type="molecule type" value="Genomic_DNA"/>
</dbReference>
<dbReference type="SUPFAM" id="SSF81324">
    <property type="entry name" value="Voltage-gated potassium channels"/>
    <property type="match status" value="1"/>
</dbReference>
<dbReference type="Gene3D" id="1.10.287.70">
    <property type="match status" value="1"/>
</dbReference>
<dbReference type="InterPro" id="IPR013099">
    <property type="entry name" value="K_chnl_dom"/>
</dbReference>
<dbReference type="PROSITE" id="PS51201">
    <property type="entry name" value="RCK_N"/>
    <property type="match status" value="1"/>
</dbReference>
<dbReference type="Pfam" id="PF02254">
    <property type="entry name" value="TrkA_N"/>
    <property type="match status" value="1"/>
</dbReference>
<comment type="caution">
    <text evidence="5">The sequence shown here is derived from an EMBL/GenBank/DDBJ whole genome shotgun (WGS) entry which is preliminary data.</text>
</comment>
<dbReference type="SUPFAM" id="SSF116726">
    <property type="entry name" value="TrkA C-terminal domain-like"/>
    <property type="match status" value="1"/>
</dbReference>
<dbReference type="Gene3D" id="3.30.70.1450">
    <property type="entry name" value="Regulator of K+ conductance, C-terminal domain"/>
    <property type="match status" value="1"/>
</dbReference>
<dbReference type="InterPro" id="IPR036291">
    <property type="entry name" value="NAD(P)-bd_dom_sf"/>
</dbReference>
<feature type="transmembrane region" description="Helical" evidence="2">
    <location>
        <begin position="12"/>
        <end position="29"/>
    </location>
</feature>
<evidence type="ECO:0000256" key="1">
    <source>
        <dbReference type="ARBA" id="ARBA00004651"/>
    </source>
</evidence>
<dbReference type="AlphaFoldDB" id="A0A1F4SQQ4"/>
<evidence type="ECO:0008006" key="7">
    <source>
        <dbReference type="Google" id="ProtNLM"/>
    </source>
</evidence>
<dbReference type="PANTHER" id="PTHR43833:SF9">
    <property type="entry name" value="POTASSIUM CHANNEL PROTEIN YUGO-RELATED"/>
    <property type="match status" value="1"/>
</dbReference>
<evidence type="ECO:0000259" key="4">
    <source>
        <dbReference type="PROSITE" id="PS51202"/>
    </source>
</evidence>
<feature type="domain" description="RCK N-terminal" evidence="3">
    <location>
        <begin position="108"/>
        <end position="223"/>
    </location>
</feature>
<dbReference type="InterPro" id="IPR036721">
    <property type="entry name" value="RCK_C_sf"/>
</dbReference>
<evidence type="ECO:0000313" key="5">
    <source>
        <dbReference type="EMBL" id="OGC22782.1"/>
    </source>
</evidence>
<comment type="subcellular location">
    <subcellularLocation>
        <location evidence="1">Cell membrane</location>
        <topology evidence="1">Multi-pass membrane protein</topology>
    </subcellularLocation>
</comment>
<protein>
    <recommendedName>
        <fullName evidence="7">Potassium transporter TrkA</fullName>
    </recommendedName>
</protein>
<dbReference type="GO" id="GO:0005886">
    <property type="term" value="C:plasma membrane"/>
    <property type="evidence" value="ECO:0007669"/>
    <property type="project" value="UniProtKB-SubCell"/>
</dbReference>